<dbReference type="InterPro" id="IPR011009">
    <property type="entry name" value="Kinase-like_dom_sf"/>
</dbReference>
<evidence type="ECO:0000256" key="1">
    <source>
        <dbReference type="SAM" id="MobiDB-lite"/>
    </source>
</evidence>
<evidence type="ECO:0000259" key="2">
    <source>
        <dbReference type="Pfam" id="PF01636"/>
    </source>
</evidence>
<dbReference type="InParanoid" id="A0A0G4FUB1"/>
<feature type="region of interest" description="Disordered" evidence="1">
    <location>
        <begin position="63"/>
        <end position="82"/>
    </location>
</feature>
<feature type="region of interest" description="Disordered" evidence="1">
    <location>
        <begin position="1"/>
        <end position="43"/>
    </location>
</feature>
<feature type="domain" description="Aminoglycoside phosphotransferase" evidence="2">
    <location>
        <begin position="273"/>
        <end position="319"/>
    </location>
</feature>
<feature type="compositionally biased region" description="Basic and acidic residues" evidence="1">
    <location>
        <begin position="7"/>
        <end position="16"/>
    </location>
</feature>
<dbReference type="SUPFAM" id="SSF56112">
    <property type="entry name" value="Protein kinase-like (PK-like)"/>
    <property type="match status" value="1"/>
</dbReference>
<dbReference type="EMBL" id="CDMY01000502">
    <property type="protein sequence ID" value="CEM18514.1"/>
    <property type="molecule type" value="Genomic_DNA"/>
</dbReference>
<dbReference type="InterPro" id="IPR002575">
    <property type="entry name" value="Aminoglycoside_PTrfase"/>
</dbReference>
<reference evidence="3 4" key="1">
    <citation type="submission" date="2014-11" db="EMBL/GenBank/DDBJ databases">
        <authorList>
            <person name="Zhu J."/>
            <person name="Qi W."/>
            <person name="Song R."/>
        </authorList>
    </citation>
    <scope>NUCLEOTIDE SEQUENCE [LARGE SCALE GENOMIC DNA]</scope>
</reference>
<evidence type="ECO:0000313" key="3">
    <source>
        <dbReference type="EMBL" id="CEM18514.1"/>
    </source>
</evidence>
<keyword evidence="4" id="KW-1185">Reference proteome</keyword>
<gene>
    <name evidence="3" type="ORF">Vbra_5951</name>
</gene>
<dbReference type="Proteomes" id="UP000041254">
    <property type="component" value="Unassembled WGS sequence"/>
</dbReference>
<evidence type="ECO:0000313" key="4">
    <source>
        <dbReference type="Proteomes" id="UP000041254"/>
    </source>
</evidence>
<dbReference type="PhylomeDB" id="A0A0G4FUB1"/>
<proteinExistence type="predicted"/>
<organism evidence="3 4">
    <name type="scientific">Vitrella brassicaformis (strain CCMP3155)</name>
    <dbReference type="NCBI Taxonomy" id="1169540"/>
    <lineage>
        <taxon>Eukaryota</taxon>
        <taxon>Sar</taxon>
        <taxon>Alveolata</taxon>
        <taxon>Colpodellida</taxon>
        <taxon>Vitrellaceae</taxon>
        <taxon>Vitrella</taxon>
    </lineage>
</organism>
<feature type="compositionally biased region" description="Basic and acidic residues" evidence="1">
    <location>
        <begin position="24"/>
        <end position="40"/>
    </location>
</feature>
<protein>
    <recommendedName>
        <fullName evidence="2">Aminoglycoside phosphotransferase domain-containing protein</fullName>
    </recommendedName>
</protein>
<dbReference type="Pfam" id="PF01636">
    <property type="entry name" value="APH"/>
    <property type="match status" value="1"/>
</dbReference>
<accession>A0A0G4FUB1</accession>
<sequence>MWVDPFLRSEEREVRGADGQAGKGAEESKAESEAKREGKKGGALFGFGCCGGWEAVKERDTEIAVGKGEDSSNDEWDDDVGGDEAICLKPNSSTVIAATKGSKDGRDCREIALHMHYAVVGEPSDGSSTQDSPRPKALDSPPSDAQATPPVAFSNPFSNVLSSGPPPPPTIVADDVVPVGHGMTLECGRALTGGRGEFTLVMFFFCKGASTTAAVMKYITHDQRGSGRDHVRELYNSLQSEVGRLPDANTALKMVPQLGSTQPATSSTRAVPDVLAAAVRPVVSEDGEKMTTHNDCHPGNVVLADGGNGEAGMIDFESALNNRLGPPCTTVGNTQAVLEGRALRDKWWTTTATWSARLAPDARGQIRGVLAKCEGGQLTTLEAVKETYTQAIHSIHTGALTSIDNDERLTPATRGIAQKTAGLFRDVCVGHAQGVAPEELREMMASYCDDTTTEMTRIAKEWPDYCQTPEPTEYEAMMEALGVSL</sequence>
<feature type="compositionally biased region" description="Acidic residues" evidence="1">
    <location>
        <begin position="71"/>
        <end position="82"/>
    </location>
</feature>
<feature type="region of interest" description="Disordered" evidence="1">
    <location>
        <begin position="121"/>
        <end position="168"/>
    </location>
</feature>
<dbReference type="AlphaFoldDB" id="A0A0G4FUB1"/>
<name>A0A0G4FUB1_VITBC</name>
<dbReference type="VEuPathDB" id="CryptoDB:Vbra_5951"/>